<dbReference type="STRING" id="756272.Plabr_2293"/>
<dbReference type="CDD" id="cd00401">
    <property type="entry name" value="SAHH"/>
    <property type="match status" value="1"/>
</dbReference>
<feature type="binding site" evidence="6 7">
    <location>
        <position position="134"/>
    </location>
    <ligand>
        <name>substrate</name>
    </ligand>
</feature>
<dbReference type="InterPro" id="IPR042172">
    <property type="entry name" value="Adenosylhomocyst_ase-like_sf"/>
</dbReference>
<feature type="binding site" evidence="6 8">
    <location>
        <begin position="302"/>
        <end position="304"/>
    </location>
    <ligand>
        <name>NAD(+)</name>
        <dbReference type="ChEBI" id="CHEBI:57540"/>
    </ligand>
</feature>
<dbReference type="InterPro" id="IPR020082">
    <property type="entry name" value="S-Ado-L-homoCys_hydrolase_CS"/>
</dbReference>
<dbReference type="NCBIfam" id="NF004005">
    <property type="entry name" value="PRK05476.2-3"/>
    <property type="match status" value="1"/>
</dbReference>
<dbReference type="FunFam" id="3.40.50.1480:FF:000007">
    <property type="entry name" value="Adenosylhomocysteinase"/>
    <property type="match status" value="1"/>
</dbReference>
<comment type="similarity">
    <text evidence="1 6 10">Belongs to the adenosylhomocysteinase family.</text>
</comment>
<feature type="binding site" evidence="6 8">
    <location>
        <position position="356"/>
    </location>
    <ligand>
        <name>NAD(+)</name>
        <dbReference type="ChEBI" id="CHEBI:57540"/>
    </ligand>
</feature>
<dbReference type="Gene3D" id="3.40.50.1480">
    <property type="entry name" value="Adenosylhomocysteinase-like"/>
    <property type="match status" value="3"/>
</dbReference>
<dbReference type="FunFam" id="3.40.50.1480:FF:000004">
    <property type="entry name" value="Adenosylhomocysteinase"/>
    <property type="match status" value="1"/>
</dbReference>
<dbReference type="PANTHER" id="PTHR23420:SF0">
    <property type="entry name" value="ADENOSYLHOMOCYSTEINASE"/>
    <property type="match status" value="1"/>
</dbReference>
<feature type="binding site" evidence="6 7">
    <location>
        <position position="189"/>
    </location>
    <ligand>
        <name>substrate</name>
    </ligand>
</feature>
<dbReference type="Proteomes" id="UP000006860">
    <property type="component" value="Chromosome"/>
</dbReference>
<organism evidence="12 13">
    <name type="scientific">Rubinisphaera brasiliensis (strain ATCC 49424 / DSM 5305 / JCM 21570 / IAM 15109 / NBRC 103401 / IFAM 1448)</name>
    <name type="common">Planctomyces brasiliensis</name>
    <dbReference type="NCBI Taxonomy" id="756272"/>
    <lineage>
        <taxon>Bacteria</taxon>
        <taxon>Pseudomonadati</taxon>
        <taxon>Planctomycetota</taxon>
        <taxon>Planctomycetia</taxon>
        <taxon>Planctomycetales</taxon>
        <taxon>Planctomycetaceae</taxon>
        <taxon>Rubinisphaera</taxon>
    </lineage>
</organism>
<feature type="binding site" evidence="6 7">
    <location>
        <position position="159"/>
    </location>
    <ligand>
        <name>substrate</name>
    </ligand>
</feature>
<evidence type="ECO:0000313" key="13">
    <source>
        <dbReference type="Proteomes" id="UP000006860"/>
    </source>
</evidence>
<comment type="cofactor">
    <cofactor evidence="6 8 9">
        <name>NAD(+)</name>
        <dbReference type="ChEBI" id="CHEBI:57540"/>
    </cofactor>
    <text evidence="6 8 9">Binds 1 NAD(+) per subunit.</text>
</comment>
<dbReference type="PANTHER" id="PTHR23420">
    <property type="entry name" value="ADENOSYLHOMOCYSTEINASE"/>
    <property type="match status" value="1"/>
</dbReference>
<dbReference type="GO" id="GO:0071269">
    <property type="term" value="P:L-homocysteine biosynthetic process"/>
    <property type="evidence" value="ECO:0007669"/>
    <property type="project" value="UniProtKB-UniRule"/>
</dbReference>
<dbReference type="InterPro" id="IPR015878">
    <property type="entry name" value="Ado_hCys_hydrolase_NAD-bd"/>
</dbReference>
<dbReference type="PROSITE" id="PS00739">
    <property type="entry name" value="ADOHCYASE_2"/>
    <property type="match status" value="1"/>
</dbReference>
<keyword evidence="6" id="KW-0963">Cytoplasm</keyword>
<evidence type="ECO:0000256" key="3">
    <source>
        <dbReference type="ARBA" id="ARBA00022563"/>
    </source>
</evidence>
<dbReference type="Pfam" id="PF00670">
    <property type="entry name" value="AdoHcyase_NAD"/>
    <property type="match status" value="1"/>
</dbReference>
<dbReference type="RefSeq" id="WP_013628619.1">
    <property type="nucleotide sequence ID" value="NC_015174.1"/>
</dbReference>
<dbReference type="EMBL" id="CP002546">
    <property type="protein sequence ID" value="ADY59895.1"/>
    <property type="molecule type" value="Genomic_DNA"/>
</dbReference>
<evidence type="ECO:0000256" key="4">
    <source>
        <dbReference type="ARBA" id="ARBA00022801"/>
    </source>
</evidence>
<dbReference type="InterPro" id="IPR036291">
    <property type="entry name" value="NAD(P)-bd_dom_sf"/>
</dbReference>
<dbReference type="SUPFAM" id="SSF52283">
    <property type="entry name" value="Formate/glycerate dehydrogenase catalytic domain-like"/>
    <property type="match status" value="1"/>
</dbReference>
<comment type="subcellular location">
    <subcellularLocation>
        <location evidence="6">Cytoplasm</location>
    </subcellularLocation>
</comment>
<comment type="function">
    <text evidence="6">May play a key role in the regulation of the intracellular concentration of adenosylhomocysteine.</text>
</comment>
<dbReference type="KEGG" id="pbs:Plabr_2293"/>
<evidence type="ECO:0000256" key="7">
    <source>
        <dbReference type="PIRSR" id="PIRSR001109-1"/>
    </source>
</evidence>
<feature type="binding site" evidence="6">
    <location>
        <position position="194"/>
    </location>
    <ligand>
        <name>NAD(+)</name>
        <dbReference type="ChEBI" id="CHEBI:57540"/>
    </ligand>
</feature>
<feature type="binding site" evidence="6">
    <location>
        <begin position="223"/>
        <end position="228"/>
    </location>
    <ligand>
        <name>NAD(+)</name>
        <dbReference type="ChEBI" id="CHEBI:57540"/>
    </ligand>
</feature>
<dbReference type="HAMAP" id="MF_00563">
    <property type="entry name" value="AdoHcyase"/>
    <property type="match status" value="1"/>
</dbReference>
<keyword evidence="3 6" id="KW-0554">One-carbon metabolism</keyword>
<evidence type="ECO:0000313" key="12">
    <source>
        <dbReference type="EMBL" id="ADY59895.1"/>
    </source>
</evidence>
<evidence type="ECO:0000256" key="6">
    <source>
        <dbReference type="HAMAP-Rule" id="MF_00563"/>
    </source>
</evidence>
<dbReference type="AlphaFoldDB" id="F0SLX0"/>
<dbReference type="Pfam" id="PF05221">
    <property type="entry name" value="AdoHcyase"/>
    <property type="match status" value="1"/>
</dbReference>
<name>F0SLX0_RUBBR</name>
<evidence type="ECO:0000256" key="1">
    <source>
        <dbReference type="ARBA" id="ARBA00007122"/>
    </source>
</evidence>
<keyword evidence="4 6" id="KW-0378">Hydrolase</keyword>
<evidence type="ECO:0000256" key="2">
    <source>
        <dbReference type="ARBA" id="ARBA00011881"/>
    </source>
</evidence>
<feature type="binding site" evidence="6 8">
    <location>
        <position position="246"/>
    </location>
    <ligand>
        <name>NAD(+)</name>
        <dbReference type="ChEBI" id="CHEBI:57540"/>
    </ligand>
</feature>
<proteinExistence type="inferred from homology"/>
<feature type="binding site" evidence="6 7">
    <location>
        <position position="193"/>
    </location>
    <ligand>
        <name>substrate</name>
    </ligand>
</feature>
<dbReference type="HOGENOM" id="CLU_025194_2_1_0"/>
<comment type="catalytic activity">
    <reaction evidence="6 9">
        <text>S-adenosyl-L-homocysteine + H2O = L-homocysteine + adenosine</text>
        <dbReference type="Rhea" id="RHEA:21708"/>
        <dbReference type="ChEBI" id="CHEBI:15377"/>
        <dbReference type="ChEBI" id="CHEBI:16335"/>
        <dbReference type="ChEBI" id="CHEBI:57856"/>
        <dbReference type="ChEBI" id="CHEBI:58199"/>
        <dbReference type="EC" id="3.13.2.1"/>
    </reaction>
</comment>
<dbReference type="SMART" id="SM00996">
    <property type="entry name" value="AdoHcyase"/>
    <property type="match status" value="1"/>
</dbReference>
<feature type="binding site" evidence="6 8">
    <location>
        <begin position="160"/>
        <end position="162"/>
    </location>
    <ligand>
        <name>NAD(+)</name>
        <dbReference type="ChEBI" id="CHEBI:57540"/>
    </ligand>
</feature>
<keyword evidence="5 6" id="KW-0520">NAD</keyword>
<dbReference type="PROSITE" id="PS00738">
    <property type="entry name" value="ADOHCYASE_1"/>
    <property type="match status" value="1"/>
</dbReference>
<dbReference type="eggNOG" id="COG0499">
    <property type="taxonomic scope" value="Bacteria"/>
</dbReference>
<dbReference type="EC" id="3.13.2.1" evidence="6"/>
<dbReference type="GO" id="GO:0033353">
    <property type="term" value="P:S-adenosylmethionine cycle"/>
    <property type="evidence" value="ECO:0007669"/>
    <property type="project" value="TreeGrafter"/>
</dbReference>
<dbReference type="GO" id="GO:0004013">
    <property type="term" value="F:adenosylhomocysteinase activity"/>
    <property type="evidence" value="ECO:0007669"/>
    <property type="project" value="UniProtKB-UniRule"/>
</dbReference>
<dbReference type="FunFam" id="3.40.50.720:FF:000004">
    <property type="entry name" value="Adenosylhomocysteinase"/>
    <property type="match status" value="1"/>
</dbReference>
<reference evidence="13" key="1">
    <citation type="submission" date="2011-02" db="EMBL/GenBank/DDBJ databases">
        <title>The complete genome of Planctomyces brasiliensis DSM 5305.</title>
        <authorList>
            <person name="Lucas S."/>
            <person name="Copeland A."/>
            <person name="Lapidus A."/>
            <person name="Bruce D."/>
            <person name="Goodwin L."/>
            <person name="Pitluck S."/>
            <person name="Kyrpides N."/>
            <person name="Mavromatis K."/>
            <person name="Pagani I."/>
            <person name="Ivanova N."/>
            <person name="Ovchinnikova G."/>
            <person name="Lu M."/>
            <person name="Detter J.C."/>
            <person name="Han C."/>
            <person name="Land M."/>
            <person name="Hauser L."/>
            <person name="Markowitz V."/>
            <person name="Cheng J.-F."/>
            <person name="Hugenholtz P."/>
            <person name="Woyke T."/>
            <person name="Wu D."/>
            <person name="Tindall B."/>
            <person name="Pomrenke H.G."/>
            <person name="Brambilla E."/>
            <person name="Klenk H.-P."/>
            <person name="Eisen J.A."/>
        </authorList>
    </citation>
    <scope>NUCLEOTIDE SEQUENCE [LARGE SCALE GENOMIC DNA]</scope>
    <source>
        <strain evidence="13">ATCC 49424 / DSM 5305 / JCM 21570 / NBRC 103401 / IFAM 1448</strain>
    </source>
</reference>
<evidence type="ECO:0000259" key="11">
    <source>
        <dbReference type="SMART" id="SM00997"/>
    </source>
</evidence>
<evidence type="ECO:0000256" key="10">
    <source>
        <dbReference type="RuleBase" id="RU004166"/>
    </source>
</evidence>
<comment type="pathway">
    <text evidence="6 9">Amino-acid biosynthesis; L-homocysteine biosynthesis; L-homocysteine from S-adenosyl-L-homocysteine: step 1/1.</text>
</comment>
<keyword evidence="13" id="KW-1185">Reference proteome</keyword>
<feature type="binding site" evidence="8">
    <location>
        <begin position="225"/>
        <end position="230"/>
    </location>
    <ligand>
        <name>NAD(+)</name>
        <dbReference type="ChEBI" id="CHEBI:57540"/>
    </ligand>
</feature>
<dbReference type="GO" id="GO:0006730">
    <property type="term" value="P:one-carbon metabolic process"/>
    <property type="evidence" value="ECO:0007669"/>
    <property type="project" value="UniProtKB-UniRule"/>
</dbReference>
<comment type="subunit">
    <text evidence="2">Homotetramer.</text>
</comment>
<dbReference type="NCBIfam" id="TIGR00936">
    <property type="entry name" value="ahcY"/>
    <property type="match status" value="1"/>
</dbReference>
<evidence type="ECO:0000256" key="5">
    <source>
        <dbReference type="ARBA" id="ARBA00023027"/>
    </source>
</evidence>
<dbReference type="OrthoDB" id="9802717at2"/>
<dbReference type="SMART" id="SM00997">
    <property type="entry name" value="AdoHcyase_NAD"/>
    <property type="match status" value="1"/>
</dbReference>
<accession>F0SLX0</accession>
<dbReference type="GO" id="GO:0005829">
    <property type="term" value="C:cytosol"/>
    <property type="evidence" value="ECO:0007669"/>
    <property type="project" value="TreeGrafter"/>
</dbReference>
<dbReference type="Gene3D" id="3.40.50.720">
    <property type="entry name" value="NAD(P)-binding Rossmann-like Domain"/>
    <property type="match status" value="1"/>
</dbReference>
<comment type="caution">
    <text evidence="6">Lacks conserved residue(s) required for the propagation of feature annotation.</text>
</comment>
<sequence length="442" mass="48258">MATIELLPYKVKDLKLAEAGRKDISLAETEMPGLMSLREKYGESKPLKGARIAGCLHMTTQTAVLIETLVALGAEVRWSSCNIFSTQDHAAAAIAAAGIPVFAWKGMNEEEFDWCIEQTLFWPDGKALNMILDDGGDLTVMVHDKYPELLKEINGLTEETTTGVHRLHQMHAAGKLGVPAINVNDSVTKSKFDNLYGCRESLADGIKRATDTMIAGKVVVVCGYGDVGKGCADAMDGLGARVIVTEIDPICALQAAMEGYQVLTMEDAAAIGDIFVTTTGCCDVICGEHMDQMKHEAIVCNIGHFDSEIQIAYLNNREDIEKQVIKTPDEVGGPVHRYVYPDGKALLVLAEGRLVNLGCATGHPSFVMSNSFTNQVLGQIALWNEPEKFEIDVHVLPKELDEEVARLHLAKLGVKLTKLTAEQAEYLGLPVEGPFKPDYYRY</sequence>
<feature type="binding site" evidence="6 7">
    <location>
        <position position="59"/>
    </location>
    <ligand>
        <name>substrate</name>
    </ligand>
</feature>
<dbReference type="InterPro" id="IPR000043">
    <property type="entry name" value="Adenosylhomocysteinase-like"/>
</dbReference>
<dbReference type="PIRSF" id="PIRSF001109">
    <property type="entry name" value="Ad_hcy_hydrolase"/>
    <property type="match status" value="1"/>
</dbReference>
<dbReference type="UniPathway" id="UPA00314">
    <property type="reaction ID" value="UER00076"/>
</dbReference>
<dbReference type="SUPFAM" id="SSF51735">
    <property type="entry name" value="NAD(P)-binding Rossmann-fold domains"/>
    <property type="match status" value="1"/>
</dbReference>
<evidence type="ECO:0000256" key="9">
    <source>
        <dbReference type="RuleBase" id="RU000548"/>
    </source>
</evidence>
<feature type="domain" description="S-adenosyl-L-homocysteine hydrolase NAD binding" evidence="11">
    <location>
        <begin position="194"/>
        <end position="362"/>
    </location>
</feature>
<evidence type="ECO:0000256" key="8">
    <source>
        <dbReference type="PIRSR" id="PIRSR001109-2"/>
    </source>
</evidence>
<gene>
    <name evidence="6" type="primary">ahcY</name>
    <name evidence="12" type="ordered locus">Plabr_2293</name>
</gene>
<protein>
    <recommendedName>
        <fullName evidence="6">Adenosylhomocysteinase</fullName>
        <ecNumber evidence="6">3.13.2.1</ecNumber>
    </recommendedName>
    <alternativeName>
        <fullName evidence="6">S-adenosyl-L-homocysteine hydrolase</fullName>
        <shortName evidence="6">AdoHcyase</shortName>
    </alternativeName>
</protein>
<feature type="binding site" evidence="8">
    <location>
        <position position="363"/>
    </location>
    <ligand>
        <name>NAD(+)</name>
        <dbReference type="ChEBI" id="CHEBI:57540"/>
    </ligand>
</feature>